<protein>
    <recommendedName>
        <fullName evidence="2">GpE family phage tail protein</fullName>
    </recommendedName>
</protein>
<dbReference type="Pfam" id="PF06528">
    <property type="entry name" value="Phage_P2_GpE"/>
    <property type="match status" value="1"/>
</dbReference>
<reference evidence="1" key="1">
    <citation type="journal article" date="2015" name="Nature">
        <title>Complex archaea that bridge the gap between prokaryotes and eukaryotes.</title>
        <authorList>
            <person name="Spang A."/>
            <person name="Saw J.H."/>
            <person name="Jorgensen S.L."/>
            <person name="Zaremba-Niedzwiedzka K."/>
            <person name="Martijn J."/>
            <person name="Lind A.E."/>
            <person name="van Eijk R."/>
            <person name="Schleper C."/>
            <person name="Guy L."/>
            <person name="Ettema T.J."/>
        </authorList>
    </citation>
    <scope>NUCLEOTIDE SEQUENCE</scope>
</reference>
<evidence type="ECO:0008006" key="2">
    <source>
        <dbReference type="Google" id="ProtNLM"/>
    </source>
</evidence>
<accession>A0A0F9VIZ5</accession>
<sequence>MGDIALVYHWGPSEMDRLGLPELMEWRTRAIKQWNQVHGAKSET</sequence>
<dbReference type="InterPro" id="IPR009493">
    <property type="entry name" value="P2_GpE"/>
</dbReference>
<dbReference type="AlphaFoldDB" id="A0A0F9VIZ5"/>
<comment type="caution">
    <text evidence="1">The sequence shown here is derived from an EMBL/GenBank/DDBJ whole genome shotgun (WGS) entry which is preliminary data.</text>
</comment>
<dbReference type="EMBL" id="LAZR01000024">
    <property type="protein sequence ID" value="KKO04035.1"/>
    <property type="molecule type" value="Genomic_DNA"/>
</dbReference>
<proteinExistence type="predicted"/>
<organism evidence="1">
    <name type="scientific">marine sediment metagenome</name>
    <dbReference type="NCBI Taxonomy" id="412755"/>
    <lineage>
        <taxon>unclassified sequences</taxon>
        <taxon>metagenomes</taxon>
        <taxon>ecological metagenomes</taxon>
    </lineage>
</organism>
<evidence type="ECO:0000313" key="1">
    <source>
        <dbReference type="EMBL" id="KKO04035.1"/>
    </source>
</evidence>
<gene>
    <name evidence="1" type="ORF">LCGC14_0089290</name>
</gene>
<name>A0A0F9VIZ5_9ZZZZ</name>